<dbReference type="PANTHER" id="PTHR47640:SF10">
    <property type="entry name" value="TRNA SELENOCYSTEINE 1-ASSOCIATED PROTEIN 1-RELATED"/>
    <property type="match status" value="1"/>
</dbReference>
<proteinExistence type="predicted"/>
<dbReference type="SUPFAM" id="SSF54928">
    <property type="entry name" value="RNA-binding domain, RBD"/>
    <property type="match status" value="1"/>
</dbReference>
<evidence type="ECO:0000256" key="2">
    <source>
        <dbReference type="ARBA" id="ARBA00022884"/>
    </source>
</evidence>
<dbReference type="AlphaFoldDB" id="F4RHW9"/>
<evidence type="ECO:0000313" key="6">
    <source>
        <dbReference type="Proteomes" id="UP000001072"/>
    </source>
</evidence>
<evidence type="ECO:0000256" key="3">
    <source>
        <dbReference type="PROSITE-ProRule" id="PRU00176"/>
    </source>
</evidence>
<dbReference type="VEuPathDB" id="FungiDB:MELLADRAFT_31610"/>
<dbReference type="OrthoDB" id="446113at2759"/>
<dbReference type="PROSITE" id="PS50102">
    <property type="entry name" value="RRM"/>
    <property type="match status" value="1"/>
</dbReference>
<dbReference type="EMBL" id="GL883102">
    <property type="protein sequence ID" value="EGG08059.1"/>
    <property type="molecule type" value="Genomic_DNA"/>
</dbReference>
<dbReference type="GO" id="GO:0006376">
    <property type="term" value="P:mRNA splice site recognition"/>
    <property type="evidence" value="ECO:0007669"/>
    <property type="project" value="TreeGrafter"/>
</dbReference>
<dbReference type="InterPro" id="IPR000504">
    <property type="entry name" value="RRM_dom"/>
</dbReference>
<keyword evidence="2 3" id="KW-0694">RNA-binding</keyword>
<gene>
    <name evidence="5" type="ORF">MELLADRAFT_31610</name>
</gene>
<name>F4RHW9_MELLP</name>
<sequence>QLNWATGLPGVQPTWDREFSVFIRDLDREVSEGELVSLFTQTFPSTKSAKIMGDLSTGLSRGYAFIRFGEESDMHRALALGRLKTGTGMYLRGRGIKISEASGSS</sequence>
<feature type="non-terminal residue" evidence="5">
    <location>
        <position position="105"/>
    </location>
</feature>
<dbReference type="Proteomes" id="UP000001072">
    <property type="component" value="Unassembled WGS sequence"/>
</dbReference>
<dbReference type="RefSeq" id="XP_007408824.1">
    <property type="nucleotide sequence ID" value="XM_007408762.1"/>
</dbReference>
<feature type="domain" description="RRM" evidence="4">
    <location>
        <begin position="19"/>
        <end position="103"/>
    </location>
</feature>
<dbReference type="HOGENOM" id="CLU_2242929_0_0_1"/>
<keyword evidence="6" id="KW-1185">Reference proteome</keyword>
<dbReference type="InterPro" id="IPR050825">
    <property type="entry name" value="RBM42_RBP45_47-like"/>
</dbReference>
<organism evidence="6">
    <name type="scientific">Melampsora larici-populina (strain 98AG31 / pathotype 3-4-7)</name>
    <name type="common">Poplar leaf rust fungus</name>
    <dbReference type="NCBI Taxonomy" id="747676"/>
    <lineage>
        <taxon>Eukaryota</taxon>
        <taxon>Fungi</taxon>
        <taxon>Dikarya</taxon>
        <taxon>Basidiomycota</taxon>
        <taxon>Pucciniomycotina</taxon>
        <taxon>Pucciniomycetes</taxon>
        <taxon>Pucciniales</taxon>
        <taxon>Melampsoraceae</taxon>
        <taxon>Melampsora</taxon>
    </lineage>
</organism>
<dbReference type="GO" id="GO:0005829">
    <property type="term" value="C:cytosol"/>
    <property type="evidence" value="ECO:0007669"/>
    <property type="project" value="TreeGrafter"/>
</dbReference>
<reference evidence="6" key="1">
    <citation type="journal article" date="2011" name="Proc. Natl. Acad. Sci. U.S.A.">
        <title>Obligate biotrophy features unraveled by the genomic analysis of rust fungi.</title>
        <authorList>
            <person name="Duplessis S."/>
            <person name="Cuomo C.A."/>
            <person name="Lin Y.-C."/>
            <person name="Aerts A."/>
            <person name="Tisserant E."/>
            <person name="Veneault-Fourrey C."/>
            <person name="Joly D.L."/>
            <person name="Hacquard S."/>
            <person name="Amselem J."/>
            <person name="Cantarel B.L."/>
            <person name="Chiu R."/>
            <person name="Coutinho P.M."/>
            <person name="Feau N."/>
            <person name="Field M."/>
            <person name="Frey P."/>
            <person name="Gelhaye E."/>
            <person name="Goldberg J."/>
            <person name="Grabherr M.G."/>
            <person name="Kodira C.D."/>
            <person name="Kohler A."/>
            <person name="Kuees U."/>
            <person name="Lindquist E.A."/>
            <person name="Lucas S.M."/>
            <person name="Mago R."/>
            <person name="Mauceli E."/>
            <person name="Morin E."/>
            <person name="Murat C."/>
            <person name="Pangilinan J.L."/>
            <person name="Park R."/>
            <person name="Pearson M."/>
            <person name="Quesneville H."/>
            <person name="Rouhier N."/>
            <person name="Sakthikumar S."/>
            <person name="Salamov A.A."/>
            <person name="Schmutz J."/>
            <person name="Selles B."/>
            <person name="Shapiro H."/>
            <person name="Tanguay P."/>
            <person name="Tuskan G.A."/>
            <person name="Henrissat B."/>
            <person name="Van de Peer Y."/>
            <person name="Rouze P."/>
            <person name="Ellis J.G."/>
            <person name="Dodds P.N."/>
            <person name="Schein J.E."/>
            <person name="Zhong S."/>
            <person name="Hamelin R.C."/>
            <person name="Grigoriev I.V."/>
            <person name="Szabo L.J."/>
            <person name="Martin F."/>
        </authorList>
    </citation>
    <scope>NUCLEOTIDE SEQUENCE [LARGE SCALE GENOMIC DNA]</scope>
    <source>
        <strain evidence="6">98AG31 / pathotype 3-4-7</strain>
    </source>
</reference>
<dbReference type="InterPro" id="IPR012677">
    <property type="entry name" value="Nucleotide-bd_a/b_plait_sf"/>
</dbReference>
<dbReference type="eggNOG" id="KOG0118">
    <property type="taxonomic scope" value="Eukaryota"/>
</dbReference>
<keyword evidence="1" id="KW-0677">Repeat</keyword>
<dbReference type="Pfam" id="PF00076">
    <property type="entry name" value="RRM_1"/>
    <property type="match status" value="1"/>
</dbReference>
<dbReference type="KEGG" id="mlr:MELLADRAFT_31610"/>
<evidence type="ECO:0000259" key="4">
    <source>
        <dbReference type="PROSITE" id="PS50102"/>
    </source>
</evidence>
<protein>
    <recommendedName>
        <fullName evidence="4">RRM domain-containing protein</fullName>
    </recommendedName>
</protein>
<evidence type="ECO:0000313" key="5">
    <source>
        <dbReference type="EMBL" id="EGG08059.1"/>
    </source>
</evidence>
<dbReference type="InterPro" id="IPR035979">
    <property type="entry name" value="RBD_domain_sf"/>
</dbReference>
<dbReference type="InParanoid" id="F4RHW9"/>
<dbReference type="GeneID" id="18927152"/>
<evidence type="ECO:0000256" key="1">
    <source>
        <dbReference type="ARBA" id="ARBA00022737"/>
    </source>
</evidence>
<dbReference type="PANTHER" id="PTHR47640">
    <property type="entry name" value="TRNA SELENOCYSTEINE 1-ASSOCIATED PROTEIN 1-RELATED-RELATED"/>
    <property type="match status" value="1"/>
</dbReference>
<dbReference type="GO" id="GO:0003729">
    <property type="term" value="F:mRNA binding"/>
    <property type="evidence" value="ECO:0007669"/>
    <property type="project" value="InterPro"/>
</dbReference>
<dbReference type="STRING" id="747676.F4RHW9"/>
<accession>F4RHW9</accession>
<feature type="non-terminal residue" evidence="5">
    <location>
        <position position="1"/>
    </location>
</feature>
<dbReference type="Gene3D" id="3.30.70.330">
    <property type="match status" value="1"/>
</dbReference>
<dbReference type="SMART" id="SM00360">
    <property type="entry name" value="RRM"/>
    <property type="match status" value="1"/>
</dbReference>